<feature type="transmembrane region" description="Helical" evidence="2">
    <location>
        <begin position="41"/>
        <end position="60"/>
    </location>
</feature>
<feature type="region of interest" description="Disordered" evidence="1">
    <location>
        <begin position="258"/>
        <end position="279"/>
    </location>
</feature>
<keyword evidence="2" id="KW-0472">Membrane</keyword>
<dbReference type="RefSeq" id="WP_263543855.1">
    <property type="nucleotide sequence ID" value="NZ_JAOVZO020000008.1"/>
</dbReference>
<reference evidence="3" key="1">
    <citation type="submission" date="2023-02" db="EMBL/GenBank/DDBJ databases">
        <title>Tahibacter soli sp. nov. isolated from soil.</title>
        <authorList>
            <person name="Baek J.H."/>
            <person name="Lee J.K."/>
            <person name="Choi D.G."/>
            <person name="Jeon C.O."/>
        </authorList>
    </citation>
    <scope>NUCLEOTIDE SEQUENCE</scope>
    <source>
        <strain evidence="3">BL</strain>
    </source>
</reference>
<evidence type="ECO:0000256" key="2">
    <source>
        <dbReference type="SAM" id="Phobius"/>
    </source>
</evidence>
<evidence type="ECO:0000313" key="3">
    <source>
        <dbReference type="EMBL" id="MDC8012363.1"/>
    </source>
</evidence>
<comment type="caution">
    <text evidence="3">The sequence shown here is derived from an EMBL/GenBank/DDBJ whole genome shotgun (WGS) entry which is preliminary data.</text>
</comment>
<accession>A0A9X3YKJ7</accession>
<keyword evidence="2" id="KW-0812">Transmembrane</keyword>
<dbReference type="EMBL" id="JAOVZO020000008">
    <property type="protein sequence ID" value="MDC8012363.1"/>
    <property type="molecule type" value="Genomic_DNA"/>
</dbReference>
<gene>
    <name evidence="3" type="ORF">OD750_007365</name>
</gene>
<dbReference type="AlphaFoldDB" id="A0A9X3YKJ7"/>
<dbReference type="Proteomes" id="UP001139971">
    <property type="component" value="Unassembled WGS sequence"/>
</dbReference>
<keyword evidence="2" id="KW-1133">Transmembrane helix</keyword>
<sequence length="279" mass="30400">MQTADPVCSDPVCSDPVRSDYADLARLRQTRWQRRQHDRRGIAIALVIALLLHLVAAWLVRDWMRLRPIDDSRGVIAVRLVDAVEPAALAPPPLPEPPPRVEPVVVRPVPRAAGVAAPSTVATRTPTARIVEAAPAAPVDAAPSVRIYGVDGKIDVSHLPQAPTSDFAAPAIVPQTRKASPLPYRPSAFASQWPSDRENAFQEFVRKRTVTKSWRTKWGGGFSCSWSLFVGGCGWGYAPPNPEGMRRVRVDVPVKPVREESPEAVDAPPPWGSTIEPHG</sequence>
<protein>
    <submittedName>
        <fullName evidence="3">Uncharacterized protein</fullName>
    </submittedName>
</protein>
<name>A0A9X3YKJ7_9GAMM</name>
<evidence type="ECO:0000313" key="4">
    <source>
        <dbReference type="Proteomes" id="UP001139971"/>
    </source>
</evidence>
<organism evidence="3 4">
    <name type="scientific">Tahibacter soli</name>
    <dbReference type="NCBI Taxonomy" id="2983605"/>
    <lineage>
        <taxon>Bacteria</taxon>
        <taxon>Pseudomonadati</taxon>
        <taxon>Pseudomonadota</taxon>
        <taxon>Gammaproteobacteria</taxon>
        <taxon>Lysobacterales</taxon>
        <taxon>Rhodanobacteraceae</taxon>
        <taxon>Tahibacter</taxon>
    </lineage>
</organism>
<evidence type="ECO:0000256" key="1">
    <source>
        <dbReference type="SAM" id="MobiDB-lite"/>
    </source>
</evidence>
<proteinExistence type="predicted"/>
<keyword evidence="4" id="KW-1185">Reference proteome</keyword>